<organism evidence="7 8">
    <name type="scientific">Colletotrichum orchidophilum</name>
    <dbReference type="NCBI Taxonomy" id="1209926"/>
    <lineage>
        <taxon>Eukaryota</taxon>
        <taxon>Fungi</taxon>
        <taxon>Dikarya</taxon>
        <taxon>Ascomycota</taxon>
        <taxon>Pezizomycotina</taxon>
        <taxon>Sordariomycetes</taxon>
        <taxon>Hypocreomycetidae</taxon>
        <taxon>Glomerellales</taxon>
        <taxon>Glomerellaceae</taxon>
        <taxon>Colletotrichum</taxon>
    </lineage>
</organism>
<dbReference type="RefSeq" id="XP_022474252.1">
    <property type="nucleotide sequence ID" value="XM_022619173.1"/>
</dbReference>
<feature type="domain" description="MYND-type" evidence="6">
    <location>
        <begin position="180"/>
        <end position="222"/>
    </location>
</feature>
<dbReference type="SUPFAM" id="SSF144232">
    <property type="entry name" value="HIT/MYND zinc finger-like"/>
    <property type="match status" value="1"/>
</dbReference>
<evidence type="ECO:0000256" key="4">
    <source>
        <dbReference type="PROSITE-ProRule" id="PRU00134"/>
    </source>
</evidence>
<evidence type="ECO:0000256" key="3">
    <source>
        <dbReference type="ARBA" id="ARBA00022833"/>
    </source>
</evidence>
<dbReference type="GO" id="GO:0000981">
    <property type="term" value="F:DNA-binding transcription factor activity, RNA polymerase II-specific"/>
    <property type="evidence" value="ECO:0007669"/>
    <property type="project" value="TreeGrafter"/>
</dbReference>
<evidence type="ECO:0000256" key="2">
    <source>
        <dbReference type="ARBA" id="ARBA00022771"/>
    </source>
</evidence>
<protein>
    <recommendedName>
        <fullName evidence="6">MYND-type domain-containing protein</fullName>
    </recommendedName>
</protein>
<dbReference type="PANTHER" id="PTHR10237:SF14">
    <property type="entry name" value="MYND-TYPE DOMAIN-CONTAINING PROTEIN"/>
    <property type="match status" value="1"/>
</dbReference>
<gene>
    <name evidence="7" type="ORF">CORC01_07537</name>
</gene>
<reference evidence="7 8" key="1">
    <citation type="submission" date="2016-09" db="EMBL/GenBank/DDBJ databases">
        <authorList>
            <person name="Capua I."/>
            <person name="De Benedictis P."/>
            <person name="Joannis T."/>
            <person name="Lombin L.H."/>
            <person name="Cattoli G."/>
        </authorList>
    </citation>
    <scope>NUCLEOTIDE SEQUENCE [LARGE SCALE GENOMIC DNA]</scope>
    <source>
        <strain evidence="7 8">IMI 309357</strain>
    </source>
</reference>
<evidence type="ECO:0000259" key="6">
    <source>
        <dbReference type="PROSITE" id="PS50865"/>
    </source>
</evidence>
<dbReference type="Proteomes" id="UP000176998">
    <property type="component" value="Unassembled WGS sequence"/>
</dbReference>
<feature type="region of interest" description="Disordered" evidence="5">
    <location>
        <begin position="153"/>
        <end position="178"/>
    </location>
</feature>
<evidence type="ECO:0000256" key="5">
    <source>
        <dbReference type="SAM" id="MobiDB-lite"/>
    </source>
</evidence>
<sequence>MMERAVREFKALRRPKTTPTGLDNNWVFGVRHVDLNPPGDLVLAVHPISSYLLQAGPAQILSQPTARDRAKAVVPLLLQAFSNGRPGTDLPTFAPWSWSTDSPELAATIGPELAAAGIAGGLQKVTVCSAADKAILDEAWSDVKDLLTRMTRGEGAPDAQTSGSANRTPAAVSPGDASRCHGCGLSSDRFTEPMKKCSACLKAWYHSQDCQRAHWKQHKPTCLANRPAAQAAPAPAPSTTTRPGMDPSFNYYNNVARKSPDGQSLLRSLHVDPITTNGGLELPLRRLIVAGKDTPENMRILFGPTFLSDMKGDQARLRIEVLLDPPRGSPMYAQQAYDDAGSEALVRSVRPPSQAEEKTLREVREIQEKVKQKVGVGRSPDSGVMKDVLTSFGPNWPQKMQLYMLAVNTMDQGVHR</sequence>
<evidence type="ECO:0000313" key="7">
    <source>
        <dbReference type="EMBL" id="OHE97096.1"/>
    </source>
</evidence>
<keyword evidence="2 4" id="KW-0863">Zinc-finger</keyword>
<dbReference type="GO" id="GO:0005634">
    <property type="term" value="C:nucleus"/>
    <property type="evidence" value="ECO:0007669"/>
    <property type="project" value="TreeGrafter"/>
</dbReference>
<dbReference type="AlphaFoldDB" id="A0A1G4B6Y7"/>
<dbReference type="PROSITE" id="PS50865">
    <property type="entry name" value="ZF_MYND_2"/>
    <property type="match status" value="1"/>
</dbReference>
<dbReference type="GeneID" id="34560683"/>
<dbReference type="Pfam" id="PF01753">
    <property type="entry name" value="zf-MYND"/>
    <property type="match status" value="1"/>
</dbReference>
<keyword evidence="1" id="KW-0479">Metal-binding</keyword>
<comment type="caution">
    <text evidence="7">The sequence shown here is derived from an EMBL/GenBank/DDBJ whole genome shotgun (WGS) entry which is preliminary data.</text>
</comment>
<dbReference type="STRING" id="1209926.A0A1G4B6Y7"/>
<dbReference type="InterPro" id="IPR002893">
    <property type="entry name" value="Znf_MYND"/>
</dbReference>
<dbReference type="PANTHER" id="PTHR10237">
    <property type="entry name" value="DEFORMED EPIDERMAL AUTOREGULATORY FACTOR 1 HOMOLOG SUPPRESSIN"/>
    <property type="match status" value="1"/>
</dbReference>
<proteinExistence type="predicted"/>
<feature type="region of interest" description="Disordered" evidence="5">
    <location>
        <begin position="226"/>
        <end position="249"/>
    </location>
</feature>
<evidence type="ECO:0000313" key="8">
    <source>
        <dbReference type="Proteomes" id="UP000176998"/>
    </source>
</evidence>
<dbReference type="OrthoDB" id="432970at2759"/>
<accession>A0A1G4B6Y7</accession>
<dbReference type="InterPro" id="IPR024119">
    <property type="entry name" value="TF_DEAF-1"/>
</dbReference>
<name>A0A1G4B6Y7_9PEZI</name>
<dbReference type="EMBL" id="MJBS01000061">
    <property type="protein sequence ID" value="OHE97096.1"/>
    <property type="molecule type" value="Genomic_DNA"/>
</dbReference>
<keyword evidence="8" id="KW-1185">Reference proteome</keyword>
<evidence type="ECO:0000256" key="1">
    <source>
        <dbReference type="ARBA" id="ARBA00022723"/>
    </source>
</evidence>
<keyword evidence="3" id="KW-0862">Zinc</keyword>
<dbReference type="GO" id="GO:0008270">
    <property type="term" value="F:zinc ion binding"/>
    <property type="evidence" value="ECO:0007669"/>
    <property type="project" value="UniProtKB-KW"/>
</dbReference>
<dbReference type="Gene3D" id="6.10.140.2220">
    <property type="match status" value="1"/>
</dbReference>